<feature type="transmembrane region" description="Helical" evidence="12">
    <location>
        <begin position="318"/>
        <end position="340"/>
    </location>
</feature>
<keyword evidence="6 12" id="KW-0812">Transmembrane</keyword>
<evidence type="ECO:0000256" key="3">
    <source>
        <dbReference type="ARBA" id="ARBA00022448"/>
    </source>
</evidence>
<dbReference type="GO" id="GO:0009055">
    <property type="term" value="F:electron transfer activity"/>
    <property type="evidence" value="ECO:0007669"/>
    <property type="project" value="UniProtKB-UniRule"/>
</dbReference>
<dbReference type="GO" id="GO:0016682">
    <property type="term" value="F:oxidoreductase activity, acting on diphenols and related substances as donors, oxygen as acceptor"/>
    <property type="evidence" value="ECO:0007669"/>
    <property type="project" value="TreeGrafter"/>
</dbReference>
<comment type="similarity">
    <text evidence="2 12">Belongs to the cytochrome ubiquinol oxidase subunit 1 family.</text>
</comment>
<feature type="transmembrane region" description="Helical" evidence="12">
    <location>
        <begin position="352"/>
        <end position="372"/>
    </location>
</feature>
<keyword evidence="11 12" id="KW-0472">Membrane</keyword>
<dbReference type="RefSeq" id="WP_165271138.1">
    <property type="nucleotide sequence ID" value="NZ_JAALLS010000027.1"/>
</dbReference>
<accession>A0A6M1TC19</accession>
<feature type="transmembrane region" description="Helical" evidence="12">
    <location>
        <begin position="402"/>
        <end position="423"/>
    </location>
</feature>
<evidence type="ECO:0000256" key="10">
    <source>
        <dbReference type="ARBA" id="ARBA00023004"/>
    </source>
</evidence>
<feature type="transmembrane region" description="Helical" evidence="12">
    <location>
        <begin position="58"/>
        <end position="83"/>
    </location>
</feature>
<evidence type="ECO:0000256" key="6">
    <source>
        <dbReference type="ARBA" id="ARBA00022692"/>
    </source>
</evidence>
<evidence type="ECO:0000256" key="9">
    <source>
        <dbReference type="ARBA" id="ARBA00022989"/>
    </source>
</evidence>
<dbReference type="AlphaFoldDB" id="A0A6M1TC19"/>
<evidence type="ECO:0000256" key="8">
    <source>
        <dbReference type="ARBA" id="ARBA00022982"/>
    </source>
</evidence>
<gene>
    <name evidence="13" type="ORF">G3569_16255</name>
</gene>
<keyword evidence="14" id="KW-1185">Reference proteome</keyword>
<comment type="caution">
    <text evidence="13">The sequence shown here is derived from an EMBL/GenBank/DDBJ whole genome shotgun (WGS) entry which is preliminary data.</text>
</comment>
<keyword evidence="7 12" id="KW-0479">Metal-binding</keyword>
<evidence type="ECO:0000313" key="13">
    <source>
        <dbReference type="EMBL" id="NGP89913.1"/>
    </source>
</evidence>
<keyword evidence="8 12" id="KW-0249">Electron transport</keyword>
<evidence type="ECO:0000313" key="14">
    <source>
        <dbReference type="Proteomes" id="UP000479132"/>
    </source>
</evidence>
<reference evidence="13 14" key="1">
    <citation type="submission" date="2020-02" db="EMBL/GenBank/DDBJ databases">
        <title>Aliifodinibius halophilus 2W32, complete genome.</title>
        <authorList>
            <person name="Li Y."/>
            <person name="Wu S."/>
        </authorList>
    </citation>
    <scope>NUCLEOTIDE SEQUENCE [LARGE SCALE GENOMIC DNA]</scope>
    <source>
        <strain evidence="13 14">2W32</strain>
    </source>
</reference>
<feature type="transmembrane region" description="Helical" evidence="12">
    <location>
        <begin position="12"/>
        <end position="37"/>
    </location>
</feature>
<dbReference type="GO" id="GO:0005886">
    <property type="term" value="C:plasma membrane"/>
    <property type="evidence" value="ECO:0007669"/>
    <property type="project" value="UniProtKB-SubCell"/>
</dbReference>
<evidence type="ECO:0000256" key="5">
    <source>
        <dbReference type="ARBA" id="ARBA00022617"/>
    </source>
</evidence>
<dbReference type="PANTHER" id="PTHR30365">
    <property type="entry name" value="CYTOCHROME D UBIQUINOL OXIDASE"/>
    <property type="match status" value="1"/>
</dbReference>
<evidence type="ECO:0000256" key="4">
    <source>
        <dbReference type="ARBA" id="ARBA00022475"/>
    </source>
</evidence>
<dbReference type="InterPro" id="IPR002585">
    <property type="entry name" value="Cyt-d_ubiquinol_oxidase_su_1"/>
</dbReference>
<feature type="transmembrane region" description="Helical" evidence="12">
    <location>
        <begin position="95"/>
        <end position="116"/>
    </location>
</feature>
<evidence type="ECO:0000256" key="12">
    <source>
        <dbReference type="PIRNR" id="PIRNR006446"/>
    </source>
</evidence>
<dbReference type="GO" id="GO:0020037">
    <property type="term" value="F:heme binding"/>
    <property type="evidence" value="ECO:0007669"/>
    <property type="project" value="TreeGrafter"/>
</dbReference>
<dbReference type="PANTHER" id="PTHR30365:SF14">
    <property type="entry name" value="CYTOCHROME BD MENAQUINOL OXIDASE SUBUNIT I-RELATED"/>
    <property type="match status" value="1"/>
</dbReference>
<feature type="transmembrane region" description="Helical" evidence="12">
    <location>
        <begin position="180"/>
        <end position="203"/>
    </location>
</feature>
<dbReference type="GO" id="GO:0070069">
    <property type="term" value="C:cytochrome complex"/>
    <property type="evidence" value="ECO:0007669"/>
    <property type="project" value="UniProtKB-UniRule"/>
</dbReference>
<keyword evidence="3 12" id="KW-0813">Transport</keyword>
<evidence type="ECO:0000256" key="11">
    <source>
        <dbReference type="ARBA" id="ARBA00023136"/>
    </source>
</evidence>
<dbReference type="EMBL" id="JAALLS010000027">
    <property type="protein sequence ID" value="NGP89913.1"/>
    <property type="molecule type" value="Genomic_DNA"/>
</dbReference>
<evidence type="ECO:0000256" key="1">
    <source>
        <dbReference type="ARBA" id="ARBA00004651"/>
    </source>
</evidence>
<protein>
    <submittedName>
        <fullName evidence="13">Cytochrome ubiquinol oxidase subunit I</fullName>
    </submittedName>
</protein>
<dbReference type="PIRSF" id="PIRSF006446">
    <property type="entry name" value="Cyt_quinol_oxidase_1"/>
    <property type="match status" value="1"/>
</dbReference>
<dbReference type="Pfam" id="PF01654">
    <property type="entry name" value="Cyt_bd_oxida_I"/>
    <property type="match status" value="1"/>
</dbReference>
<dbReference type="GO" id="GO:0046872">
    <property type="term" value="F:metal ion binding"/>
    <property type="evidence" value="ECO:0007669"/>
    <property type="project" value="UniProtKB-UniRule"/>
</dbReference>
<dbReference type="Proteomes" id="UP000479132">
    <property type="component" value="Unassembled WGS sequence"/>
</dbReference>
<proteinExistence type="inferred from homology"/>
<dbReference type="GO" id="GO:0019646">
    <property type="term" value="P:aerobic electron transport chain"/>
    <property type="evidence" value="ECO:0007669"/>
    <property type="project" value="InterPro"/>
</dbReference>
<feature type="transmembrane region" description="Helical" evidence="12">
    <location>
        <begin position="215"/>
        <end position="233"/>
    </location>
</feature>
<keyword evidence="4 12" id="KW-1003">Cell membrane</keyword>
<evidence type="ECO:0000256" key="2">
    <source>
        <dbReference type="ARBA" id="ARBA00009819"/>
    </source>
</evidence>
<keyword evidence="9 12" id="KW-1133">Transmembrane helix</keyword>
<organism evidence="13 14">
    <name type="scientific">Fodinibius halophilus</name>
    <dbReference type="NCBI Taxonomy" id="1736908"/>
    <lineage>
        <taxon>Bacteria</taxon>
        <taxon>Pseudomonadati</taxon>
        <taxon>Balneolota</taxon>
        <taxon>Balneolia</taxon>
        <taxon>Balneolales</taxon>
        <taxon>Balneolaceae</taxon>
        <taxon>Fodinibius</taxon>
    </lineage>
</organism>
<name>A0A6M1TC19_9BACT</name>
<keyword evidence="5 12" id="KW-0349">Heme</keyword>
<comment type="subcellular location">
    <subcellularLocation>
        <location evidence="1">Cell membrane</location>
        <topology evidence="1">Multi-pass membrane protein</topology>
    </subcellularLocation>
</comment>
<evidence type="ECO:0000256" key="7">
    <source>
        <dbReference type="ARBA" id="ARBA00022723"/>
    </source>
</evidence>
<keyword evidence="10 12" id="KW-0408">Iron</keyword>
<feature type="transmembrane region" description="Helical" evidence="12">
    <location>
        <begin position="128"/>
        <end position="149"/>
    </location>
</feature>
<sequence>MEDLLAARLQMAVSLGFHIIFACIGMAMPFLMAIAEYQWIKTGRQVYRDLAKAWSKGVAIFFATGAVSGTVLSFELGLLWPTFMEHAGPIFGMPFSWEGTAFFVEAIALGLFLYGWDKLRPWVHWGTGLVVGISGVASGIFVVAANAWMNSPAGFDWVNGEAINIDPVAAMFNDAWFSQALHMTLAAFVATGFAVAGLHALLLLKDRNNLFHQKAFKIALLVGGIAAILQPLSGDYAAKDVAERQPAKLAAMEGHFKTSQPAPLILGGIPDEEAEEVDYAIEIPYMLSFLAHGDFDAEVTGLDKIPREEWPPVLITHIAFQVMVGTGVLMMLVGLLYFYFLWRKNELIQRRWFLWLVGICTPLGFIAVEAGWTVTEVGRQPWIIYGIMKTEEALSPMPGLRYSFYMITVLYLLLTAVVSWLMYRQIITLSDRYESAH</sequence>